<dbReference type="RefSeq" id="WP_093837003.1">
    <property type="nucleotide sequence ID" value="NZ_FOLM01000001.1"/>
</dbReference>
<evidence type="ECO:0000313" key="2">
    <source>
        <dbReference type="EMBL" id="SFB94665.1"/>
    </source>
</evidence>
<reference evidence="2 3" key="1">
    <citation type="submission" date="2016-10" db="EMBL/GenBank/DDBJ databases">
        <authorList>
            <person name="de Groot N.N."/>
        </authorList>
    </citation>
    <scope>NUCLEOTIDE SEQUENCE [LARGE SCALE GENOMIC DNA]</scope>
    <source>
        <strain evidence="2 3">CGMCC 4.5739</strain>
    </source>
</reference>
<dbReference type="STRING" id="910347.SAMN05421773_101622"/>
<feature type="domain" description="DUF397" evidence="1">
    <location>
        <begin position="15"/>
        <end position="66"/>
    </location>
</feature>
<gene>
    <name evidence="2" type="ORF">SAMN05421773_101622</name>
</gene>
<proteinExistence type="predicted"/>
<organism evidence="2 3">
    <name type="scientific">Streptomyces aidingensis</name>
    <dbReference type="NCBI Taxonomy" id="910347"/>
    <lineage>
        <taxon>Bacteria</taxon>
        <taxon>Bacillati</taxon>
        <taxon>Actinomycetota</taxon>
        <taxon>Actinomycetes</taxon>
        <taxon>Kitasatosporales</taxon>
        <taxon>Streptomycetaceae</taxon>
        <taxon>Streptomyces</taxon>
    </lineage>
</organism>
<dbReference type="Proteomes" id="UP000199207">
    <property type="component" value="Unassembled WGS sequence"/>
</dbReference>
<dbReference type="InterPro" id="IPR007278">
    <property type="entry name" value="DUF397"/>
</dbReference>
<dbReference type="OrthoDB" id="4560027at2"/>
<dbReference type="Pfam" id="PF04149">
    <property type="entry name" value="DUF397"/>
    <property type="match status" value="1"/>
</dbReference>
<accession>A0A1I1F5J1</accession>
<protein>
    <recommendedName>
        <fullName evidence="1">DUF397 domain-containing protein</fullName>
    </recommendedName>
</protein>
<evidence type="ECO:0000313" key="3">
    <source>
        <dbReference type="Proteomes" id="UP000199207"/>
    </source>
</evidence>
<name>A0A1I1F5J1_9ACTN</name>
<keyword evidence="3" id="KW-1185">Reference proteome</keyword>
<dbReference type="EMBL" id="FOLM01000001">
    <property type="protein sequence ID" value="SFB94665.1"/>
    <property type="molecule type" value="Genomic_DNA"/>
</dbReference>
<dbReference type="AlphaFoldDB" id="A0A1I1F5J1"/>
<sequence>MRGQETGRHAVRLLWAKSSYSSEEGGECVEVAAGARSVYVRDSKDVNGPVMSVRGEIWRCFVAGLR</sequence>
<evidence type="ECO:0000259" key="1">
    <source>
        <dbReference type="Pfam" id="PF04149"/>
    </source>
</evidence>